<comment type="caution">
    <text evidence="12">The sequence shown here is derived from an EMBL/GenBank/DDBJ whole genome shotgun (WGS) entry which is preliminary data.</text>
</comment>
<reference evidence="13" key="1">
    <citation type="journal article" date="2019" name="Int. J. Syst. Evol. Microbiol.">
        <title>The Global Catalogue of Microorganisms (GCM) 10K type strain sequencing project: providing services to taxonomists for standard genome sequencing and annotation.</title>
        <authorList>
            <consortium name="The Broad Institute Genomics Platform"/>
            <consortium name="The Broad Institute Genome Sequencing Center for Infectious Disease"/>
            <person name="Wu L."/>
            <person name="Ma J."/>
        </authorList>
    </citation>
    <scope>NUCLEOTIDE SEQUENCE [LARGE SCALE GENOMIC DNA]</scope>
    <source>
        <strain evidence="13">TBRC 7912</strain>
    </source>
</reference>
<organism evidence="12 13">
    <name type="scientific">Streptosporangium jomthongense</name>
    <dbReference type="NCBI Taxonomy" id="1193683"/>
    <lineage>
        <taxon>Bacteria</taxon>
        <taxon>Bacillati</taxon>
        <taxon>Actinomycetota</taxon>
        <taxon>Actinomycetes</taxon>
        <taxon>Streptosporangiales</taxon>
        <taxon>Streptosporangiaceae</taxon>
        <taxon>Streptosporangium</taxon>
    </lineage>
</organism>
<dbReference type="Proteomes" id="UP001595698">
    <property type="component" value="Unassembled WGS sequence"/>
</dbReference>
<evidence type="ECO:0000256" key="6">
    <source>
        <dbReference type="ARBA" id="ARBA00023268"/>
    </source>
</evidence>
<dbReference type="Gene3D" id="3.40.710.10">
    <property type="entry name" value="DD-peptidase/beta-lactamase superfamily"/>
    <property type="match status" value="1"/>
</dbReference>
<keyword evidence="3 12" id="KW-0328">Glycosyltransferase</keyword>
<keyword evidence="1" id="KW-0121">Carboxypeptidase</keyword>
<dbReference type="SUPFAM" id="SSF56601">
    <property type="entry name" value="beta-lactamase/transpeptidase-like"/>
    <property type="match status" value="1"/>
</dbReference>
<feature type="domain" description="Penicillin-binding protein transpeptidase" evidence="10">
    <location>
        <begin position="354"/>
        <end position="612"/>
    </location>
</feature>
<evidence type="ECO:0000313" key="12">
    <source>
        <dbReference type="EMBL" id="MFC3984955.1"/>
    </source>
</evidence>
<evidence type="ECO:0000256" key="1">
    <source>
        <dbReference type="ARBA" id="ARBA00022645"/>
    </source>
</evidence>
<keyword evidence="4 12" id="KW-0808">Transferase</keyword>
<evidence type="ECO:0000259" key="10">
    <source>
        <dbReference type="Pfam" id="PF00905"/>
    </source>
</evidence>
<feature type="domain" description="Glycosyl transferase family 51" evidence="11">
    <location>
        <begin position="63"/>
        <end position="250"/>
    </location>
</feature>
<keyword evidence="13" id="KW-1185">Reference proteome</keyword>
<protein>
    <submittedName>
        <fullName evidence="12">Transglycosylase domain-containing protein</fullName>
        <ecNumber evidence="12">2.4.-.-</ecNumber>
    </submittedName>
</protein>
<evidence type="ECO:0000313" key="13">
    <source>
        <dbReference type="Proteomes" id="UP001595698"/>
    </source>
</evidence>
<comment type="catalytic activity">
    <reaction evidence="8">
        <text>[GlcNAc-(1-&gt;4)-Mur2Ac(oyl-L-Ala-gamma-D-Glu-L-Lys-D-Ala-D-Ala)](n)-di-trans,octa-cis-undecaprenyl diphosphate + beta-D-GlcNAc-(1-&gt;4)-Mur2Ac(oyl-L-Ala-gamma-D-Glu-L-Lys-D-Ala-D-Ala)-di-trans,octa-cis-undecaprenyl diphosphate = [GlcNAc-(1-&gt;4)-Mur2Ac(oyl-L-Ala-gamma-D-Glu-L-Lys-D-Ala-D-Ala)](n+1)-di-trans,octa-cis-undecaprenyl diphosphate + di-trans,octa-cis-undecaprenyl diphosphate + H(+)</text>
        <dbReference type="Rhea" id="RHEA:23708"/>
        <dbReference type="Rhea" id="RHEA-COMP:9602"/>
        <dbReference type="Rhea" id="RHEA-COMP:9603"/>
        <dbReference type="ChEBI" id="CHEBI:15378"/>
        <dbReference type="ChEBI" id="CHEBI:58405"/>
        <dbReference type="ChEBI" id="CHEBI:60033"/>
        <dbReference type="ChEBI" id="CHEBI:78435"/>
        <dbReference type="EC" id="2.4.99.28"/>
    </reaction>
</comment>
<evidence type="ECO:0000256" key="9">
    <source>
        <dbReference type="SAM" id="MobiDB-lite"/>
    </source>
</evidence>
<dbReference type="PANTHER" id="PTHR32282">
    <property type="entry name" value="BINDING PROTEIN TRANSPEPTIDASE, PUTATIVE-RELATED"/>
    <property type="match status" value="1"/>
</dbReference>
<dbReference type="SUPFAM" id="SSF53955">
    <property type="entry name" value="Lysozyme-like"/>
    <property type="match status" value="1"/>
</dbReference>
<dbReference type="InterPro" id="IPR036950">
    <property type="entry name" value="PBP_transglycosylase"/>
</dbReference>
<evidence type="ECO:0000256" key="5">
    <source>
        <dbReference type="ARBA" id="ARBA00022801"/>
    </source>
</evidence>
<dbReference type="InterPro" id="IPR001460">
    <property type="entry name" value="PCN-bd_Tpept"/>
</dbReference>
<dbReference type="Pfam" id="PF00905">
    <property type="entry name" value="Transpeptidase"/>
    <property type="match status" value="1"/>
</dbReference>
<keyword evidence="6" id="KW-0511">Multifunctional enzyme</keyword>
<sequence>MGNVVRLLAAATVTGVLVAAVAFPAVGGAGLTVKSATEELHLLPEELKEPPLAEKTTLLDANGKQFAQFYYENRESVKLDEVSDIMKTAIVAIEDFRFYEHGAIDPEGTLRAAMKNFSGGSVQGGSSITQQYVKLVLLNAAETPEEQNAAIEQTLERKLNELRYALAIEEKYTKSEILERYLNIAYFGAGAHGIQAAAKRFFGKDASKLNLVEAATLAGAVQNPNRTDPNVGKASRERLLERRNIVLNRMAELGKITTQEAAEAKAKKLGFKDTPVPGGCDVSSYPYFCLYAQNELLNDESFGKTPEERKRLLQRGGLTIKTTLDPKMQSASEKAIRKFVKASDKPVAAQAMVVPGTGAIKAMAASRDFGRNKKKNQMSYNLAGDSQHGGGTGFQAGSTFKVFTLLTALNKGFKINDGFSTGAGYSASGYGSFRDCKGNPVGIPSHTVQNSSEGEGGFNTLLTGTRNSVNTFFMRLEEEVGLCDVVKTAKSLGIKRADGDKLKEVETFTLGVNEMDPVTVAAAYAGIAARGAYCKPMAITEIRDRNNKATQYKPKCQQVLDEKVADAAAHIMSGVFTKGTMSQYGGIGRPAAGKTGTTDGYTAAWFAGFTPDLASSVSLGDPRGAFQHDLTGVTIGGTYYPYVYGATISGRIWKYSMIDALKGVDPTPFTAVDKDRFGGCTRCAPKPPPKPDKPGDGGPDRGRGGGDRPDDNGTIENDGNGGWFGGRGKNKKGDSNRPIGR</sequence>
<dbReference type="PANTHER" id="PTHR32282:SF33">
    <property type="entry name" value="PEPTIDOGLYCAN GLYCOSYLTRANSFERASE"/>
    <property type="match status" value="1"/>
</dbReference>
<dbReference type="InterPro" id="IPR050396">
    <property type="entry name" value="Glycosyltr_51/Transpeptidase"/>
</dbReference>
<evidence type="ECO:0000256" key="2">
    <source>
        <dbReference type="ARBA" id="ARBA00022670"/>
    </source>
</evidence>
<dbReference type="RefSeq" id="WP_362912420.1">
    <property type="nucleotide sequence ID" value="NZ_JBHSBC010000039.1"/>
</dbReference>
<dbReference type="GO" id="GO:0016757">
    <property type="term" value="F:glycosyltransferase activity"/>
    <property type="evidence" value="ECO:0007669"/>
    <property type="project" value="UniProtKB-KW"/>
</dbReference>
<name>A0ABV8FBW2_9ACTN</name>
<feature type="region of interest" description="Disordered" evidence="9">
    <location>
        <begin position="676"/>
        <end position="741"/>
    </location>
</feature>
<feature type="compositionally biased region" description="Basic and acidic residues" evidence="9">
    <location>
        <begin position="689"/>
        <end position="711"/>
    </location>
</feature>
<comment type="catalytic activity">
    <reaction evidence="7">
        <text>Preferential cleavage: (Ac)2-L-Lys-D-Ala-|-D-Ala. Also transpeptidation of peptidyl-alanyl moieties that are N-acyl substituents of D-alanine.</text>
        <dbReference type="EC" id="3.4.16.4"/>
    </reaction>
</comment>
<keyword evidence="2" id="KW-0645">Protease</keyword>
<evidence type="ECO:0000256" key="4">
    <source>
        <dbReference type="ARBA" id="ARBA00022679"/>
    </source>
</evidence>
<dbReference type="InterPro" id="IPR023346">
    <property type="entry name" value="Lysozyme-like_dom_sf"/>
</dbReference>
<dbReference type="InterPro" id="IPR012338">
    <property type="entry name" value="Beta-lactam/transpept-like"/>
</dbReference>
<dbReference type="EC" id="2.4.-.-" evidence="12"/>
<accession>A0ABV8FBW2</accession>
<evidence type="ECO:0000256" key="3">
    <source>
        <dbReference type="ARBA" id="ARBA00022676"/>
    </source>
</evidence>
<dbReference type="Gene3D" id="1.10.3810.10">
    <property type="entry name" value="Biosynthetic peptidoglycan transglycosylase-like"/>
    <property type="match status" value="1"/>
</dbReference>
<proteinExistence type="predicted"/>
<evidence type="ECO:0000259" key="11">
    <source>
        <dbReference type="Pfam" id="PF00912"/>
    </source>
</evidence>
<evidence type="ECO:0000256" key="7">
    <source>
        <dbReference type="ARBA" id="ARBA00034000"/>
    </source>
</evidence>
<keyword evidence="5" id="KW-0378">Hydrolase</keyword>
<dbReference type="InterPro" id="IPR001264">
    <property type="entry name" value="Glyco_trans_51"/>
</dbReference>
<dbReference type="EMBL" id="JBHSBC010000039">
    <property type="protein sequence ID" value="MFC3984955.1"/>
    <property type="molecule type" value="Genomic_DNA"/>
</dbReference>
<dbReference type="Pfam" id="PF00912">
    <property type="entry name" value="Transgly"/>
    <property type="match status" value="1"/>
</dbReference>
<evidence type="ECO:0000256" key="8">
    <source>
        <dbReference type="ARBA" id="ARBA00049902"/>
    </source>
</evidence>
<gene>
    <name evidence="12" type="ORF">ACFOYY_32850</name>
</gene>